<organism evidence="3 4">
    <name type="scientific">Clostridium botulinum D str. 1873</name>
    <dbReference type="NCBI Taxonomy" id="592027"/>
    <lineage>
        <taxon>Bacteria</taxon>
        <taxon>Bacillati</taxon>
        <taxon>Bacillota</taxon>
        <taxon>Clostridia</taxon>
        <taxon>Eubacteriales</taxon>
        <taxon>Clostridiaceae</taxon>
        <taxon>Clostridium</taxon>
    </lineage>
</organism>
<evidence type="ECO:0000313" key="3">
    <source>
        <dbReference type="EMBL" id="EES92146.1"/>
    </source>
</evidence>
<dbReference type="GO" id="GO:0004175">
    <property type="term" value="F:endopeptidase activity"/>
    <property type="evidence" value="ECO:0007669"/>
    <property type="project" value="UniProtKB-ARBA"/>
</dbReference>
<feature type="transmembrane region" description="Helical" evidence="1">
    <location>
        <begin position="282"/>
        <end position="299"/>
    </location>
</feature>
<accession>A0A9P2G8Y3</accession>
<dbReference type="RefSeq" id="WP_004443675.1">
    <property type="nucleotide sequence ID" value="NZ_ACSJ01000001.1"/>
</dbReference>
<dbReference type="Pfam" id="PF02517">
    <property type="entry name" value="Rce1-like"/>
    <property type="match status" value="1"/>
</dbReference>
<dbReference type="GO" id="GO:0080120">
    <property type="term" value="P:CAAX-box protein maturation"/>
    <property type="evidence" value="ECO:0007669"/>
    <property type="project" value="UniProtKB-ARBA"/>
</dbReference>
<keyword evidence="3" id="KW-0378">Hydrolase</keyword>
<dbReference type="AlphaFoldDB" id="A0A9P2G8Y3"/>
<evidence type="ECO:0000313" key="4">
    <source>
        <dbReference type="Proteomes" id="UP000006160"/>
    </source>
</evidence>
<dbReference type="GeneID" id="66318875"/>
<feature type="transmembrane region" description="Helical" evidence="1">
    <location>
        <begin position="116"/>
        <end position="134"/>
    </location>
</feature>
<keyword evidence="1" id="KW-0812">Transmembrane</keyword>
<feature type="transmembrane region" description="Helical" evidence="1">
    <location>
        <begin position="12"/>
        <end position="34"/>
    </location>
</feature>
<reference evidence="3 4" key="1">
    <citation type="submission" date="2009-10" db="EMBL/GenBank/DDBJ databases">
        <authorList>
            <person name="Shrivastava S."/>
            <person name="Brinkac L.B."/>
            <person name="Brown J.L."/>
            <person name="Bruce D.B."/>
            <person name="Detter C."/>
            <person name="Green L.D."/>
            <person name="Munk C.A."/>
            <person name="Rogers Y.C."/>
            <person name="Tapia R."/>
            <person name="Saunders E.S."/>
            <person name="Sims D.R."/>
            <person name="Smith L.A."/>
            <person name="Smith T.J."/>
            <person name="Sutton G."/>
            <person name="Brettin T."/>
        </authorList>
    </citation>
    <scope>NUCLEOTIDE SEQUENCE [LARGE SCALE GENOMIC DNA]</scope>
    <source>
        <strain evidence="4">D str. 1873</strain>
    </source>
</reference>
<comment type="caution">
    <text evidence="3">The sequence shown here is derived from an EMBL/GenBank/DDBJ whole genome shotgun (WGS) entry which is preliminary data.</text>
</comment>
<evidence type="ECO:0000259" key="2">
    <source>
        <dbReference type="Pfam" id="PF02517"/>
    </source>
</evidence>
<feature type="domain" description="CAAX prenyl protease 2/Lysostaphin resistance protein A-like" evidence="2">
    <location>
        <begin position="120"/>
        <end position="205"/>
    </location>
</feature>
<feature type="transmembrane region" description="Helical" evidence="1">
    <location>
        <begin position="155"/>
        <end position="187"/>
    </location>
</feature>
<evidence type="ECO:0000256" key="1">
    <source>
        <dbReference type="SAM" id="Phobius"/>
    </source>
</evidence>
<sequence>MNNNKVLKANFFGMMLLILYIVSPKFLLSIFKHIKLPIEYNVVITQVVLLLVPTIIYFIVTKYPIKKTLRLNRIGIKSVLIIIIIAIISQPIMMFLSLITQFIFPNRIMEFMSRLNSIPLIAQLMIIAVVPAIFEEITVRGVILGGYDDIDIKKAAIMTGLFFAMIHGNGNQALYTFVLGFIFAYLVKITNSIFSSMICHFIINGTSTVISFLSKRNFQNKVSYSEGIKSIPYKELIFQTLFMFIIAIICIKIVMILIRKLIKINNFEQINNMHEYKNSIKIMNWPVYVSLVIYIITIIKEIESIYG</sequence>
<keyword evidence="1" id="KW-0472">Membrane</keyword>
<dbReference type="Proteomes" id="UP000006160">
    <property type="component" value="Unassembled WGS sequence"/>
</dbReference>
<feature type="transmembrane region" description="Helical" evidence="1">
    <location>
        <begin position="40"/>
        <end position="60"/>
    </location>
</feature>
<feature type="transmembrane region" description="Helical" evidence="1">
    <location>
        <begin position="193"/>
        <end position="215"/>
    </location>
</feature>
<dbReference type="GO" id="GO:0006508">
    <property type="term" value="P:proteolysis"/>
    <property type="evidence" value="ECO:0007669"/>
    <property type="project" value="UniProtKB-KW"/>
</dbReference>
<dbReference type="InterPro" id="IPR003675">
    <property type="entry name" value="Rce1/LyrA-like_dom"/>
</dbReference>
<feature type="transmembrane region" description="Helical" evidence="1">
    <location>
        <begin position="80"/>
        <end position="104"/>
    </location>
</feature>
<feature type="transmembrane region" description="Helical" evidence="1">
    <location>
        <begin position="236"/>
        <end position="262"/>
    </location>
</feature>
<keyword evidence="3" id="KW-0645">Protease</keyword>
<keyword evidence="1" id="KW-1133">Transmembrane helix</keyword>
<gene>
    <name evidence="3" type="ORF">CLG_B0204</name>
</gene>
<protein>
    <submittedName>
        <fullName evidence="3">Caax amino protease family protein</fullName>
    </submittedName>
</protein>
<proteinExistence type="predicted"/>
<dbReference type="EMBL" id="ACSJ01000001">
    <property type="protein sequence ID" value="EES92146.1"/>
    <property type="molecule type" value="Genomic_DNA"/>
</dbReference>
<name>A0A9P2G8Y3_CLOBO</name>